<evidence type="ECO:0000313" key="1">
    <source>
        <dbReference type="EMBL" id="AFK67131.1"/>
    </source>
</evidence>
<organism evidence="1 2">
    <name type="scientific">Pseudomonas putida ND6</name>
    <dbReference type="NCBI Taxonomy" id="231023"/>
    <lineage>
        <taxon>Bacteria</taxon>
        <taxon>Pseudomonadati</taxon>
        <taxon>Pseudomonadota</taxon>
        <taxon>Gammaproteobacteria</taxon>
        <taxon>Pseudomonadales</taxon>
        <taxon>Pseudomonadaceae</taxon>
        <taxon>Pseudomonas</taxon>
    </lineage>
</organism>
<protein>
    <submittedName>
        <fullName evidence="1">ISPssy, transposase</fullName>
    </submittedName>
</protein>
<accession>I3UNR0</accession>
<dbReference type="HOGENOM" id="CLU_3139717_0_0_6"/>
<dbReference type="Proteomes" id="UP000005268">
    <property type="component" value="Chromosome"/>
</dbReference>
<evidence type="ECO:0000313" key="2">
    <source>
        <dbReference type="Proteomes" id="UP000005268"/>
    </source>
</evidence>
<dbReference type="EMBL" id="CP003588">
    <property type="protein sequence ID" value="AFK67131.1"/>
    <property type="molecule type" value="Genomic_DNA"/>
</dbReference>
<sequence length="49" mass="5291">MIEMVQVVPWKGLIPLIGPHYPKGEGGRPAYGEARAPDVELVGYSDPVT</sequence>
<proteinExistence type="predicted"/>
<dbReference type="AlphaFoldDB" id="I3UNR0"/>
<dbReference type="KEGG" id="ppi:YSA_00660"/>
<dbReference type="PATRIC" id="fig|231023.4.peg.308"/>
<name>I3UNR0_PSEPU</name>
<gene>
    <name evidence="1" type="ORF">YSA_00660</name>
</gene>
<reference evidence="1 2" key="1">
    <citation type="journal article" date="2012" name="J. Bacteriol.">
        <title>Complete Genome Sequence of the Naphthalene-Degrading Pseudomonas putida Strain ND6.</title>
        <authorList>
            <person name="Li S."/>
            <person name="Zhao H."/>
            <person name="Li Y."/>
            <person name="Niu S."/>
            <person name="Cai B."/>
        </authorList>
    </citation>
    <scope>NUCLEOTIDE SEQUENCE [LARGE SCALE GENOMIC DNA]</scope>
    <source>
        <strain evidence="1 2">ND6</strain>
    </source>
</reference>